<evidence type="ECO:0000256" key="5">
    <source>
        <dbReference type="SAM" id="Coils"/>
    </source>
</evidence>
<feature type="coiled-coil region" evidence="5">
    <location>
        <begin position="215"/>
        <end position="332"/>
    </location>
</feature>
<evidence type="ECO:0000313" key="7">
    <source>
        <dbReference type="EMBL" id="CAH2308240.1"/>
    </source>
</evidence>
<proteinExistence type="predicted"/>
<feature type="compositionally biased region" description="Basic and acidic residues" evidence="6">
    <location>
        <begin position="519"/>
        <end position="529"/>
    </location>
</feature>
<feature type="coiled-coil region" evidence="5">
    <location>
        <begin position="384"/>
        <end position="418"/>
    </location>
</feature>
<gene>
    <name evidence="7" type="ORF">PECUL_23A029176</name>
</gene>
<dbReference type="Proteomes" id="UP001295444">
    <property type="component" value="Chromosome 07"/>
</dbReference>
<sequence length="541" mass="63255">MQCEQVAIQCEQVAMHCQLAIQCEQVAMQCEQVAMHCQLAMQCEQVAMHCQLAIQCEQVAMHCQLAIQCEQVAMHCQLAIQCEQVAMHCQLAMQCEQVTMHCQLAMQCEQVTMHCQLAMQCEQREGEGTLSSAVTWTPDNEGFVLSRHSVRLLNKLPNEFRRNRVWWSMEEHFYPFLLERRTSYIGEEEEEQGEEDLSLALERKDKDLLLAAELGKALLERNDQLEREREAIEEELRETQERLEQEKHAMRLKMENALLVDKKRELESQIKQLREQYENAQNTVFTLKETTLHLEREKRENEMKMQQLQHQLQELRDSQRTLQIQLRELQDEQHIRDSQHSMEDSHYSLHSEIQQSTADHDHEFGDSPDGISTSTDGQLEMYFVQREGDIVKEREEEVAQLQNQVFLQYAELESLREELHRLRDGSQQTDTDAVVRQAVCDRDEAILKKGELEMELAKCCQEKESLSRQLLSAVQQKVMLSQELEAWQDDMQLVISQQLKIQRVQEAQRDTEASPLTPGRRESTRRPRDSGGGILSFLKRM</sequence>
<protein>
    <recommendedName>
        <fullName evidence="2">BICD family-like cargo adapter 2</fullName>
    </recommendedName>
    <alternativeName>
        <fullName evidence="3">Bicaudal D-related protein 2</fullName>
    </alternativeName>
    <alternativeName>
        <fullName evidence="4">Coiled-coil domain-containing protein 64B</fullName>
    </alternativeName>
</protein>
<accession>A0AAD1WJQ8</accession>
<evidence type="ECO:0000256" key="6">
    <source>
        <dbReference type="SAM" id="MobiDB-lite"/>
    </source>
</evidence>
<reference evidence="7" key="1">
    <citation type="submission" date="2022-03" db="EMBL/GenBank/DDBJ databases">
        <authorList>
            <person name="Alioto T."/>
            <person name="Alioto T."/>
            <person name="Gomez Garrido J."/>
        </authorList>
    </citation>
    <scope>NUCLEOTIDE SEQUENCE</scope>
</reference>
<dbReference type="PANTHER" id="PTHR32123:SF11">
    <property type="entry name" value="BICD FAMILY-LIKE CARGO ADAPTER 2-RELATED"/>
    <property type="match status" value="1"/>
</dbReference>
<keyword evidence="1 5" id="KW-0175">Coiled coil</keyword>
<evidence type="ECO:0000256" key="1">
    <source>
        <dbReference type="ARBA" id="ARBA00023054"/>
    </source>
</evidence>
<feature type="region of interest" description="Disordered" evidence="6">
    <location>
        <begin position="506"/>
        <end position="541"/>
    </location>
</feature>
<dbReference type="InterPro" id="IPR051149">
    <property type="entry name" value="Spindly/BICDR_Dynein_Adapter"/>
</dbReference>
<evidence type="ECO:0000256" key="2">
    <source>
        <dbReference type="ARBA" id="ARBA00040983"/>
    </source>
</evidence>
<dbReference type="PANTHER" id="PTHR32123">
    <property type="entry name" value="BICD FAMILY-LIKE CARGO ADAPTER"/>
    <property type="match status" value="1"/>
</dbReference>
<dbReference type="GO" id="GO:0047496">
    <property type="term" value="P:vesicle transport along microtubule"/>
    <property type="evidence" value="ECO:0007669"/>
    <property type="project" value="TreeGrafter"/>
</dbReference>
<organism evidence="7 8">
    <name type="scientific">Pelobates cultripes</name>
    <name type="common">Western spadefoot toad</name>
    <dbReference type="NCBI Taxonomy" id="61616"/>
    <lineage>
        <taxon>Eukaryota</taxon>
        <taxon>Metazoa</taxon>
        <taxon>Chordata</taxon>
        <taxon>Craniata</taxon>
        <taxon>Vertebrata</taxon>
        <taxon>Euteleostomi</taxon>
        <taxon>Amphibia</taxon>
        <taxon>Batrachia</taxon>
        <taxon>Anura</taxon>
        <taxon>Pelobatoidea</taxon>
        <taxon>Pelobatidae</taxon>
        <taxon>Pelobates</taxon>
    </lineage>
</organism>
<keyword evidence="8" id="KW-1185">Reference proteome</keyword>
<evidence type="ECO:0000256" key="4">
    <source>
        <dbReference type="ARBA" id="ARBA00043196"/>
    </source>
</evidence>
<name>A0AAD1WJQ8_PELCU</name>
<dbReference type="EMBL" id="OW240918">
    <property type="protein sequence ID" value="CAH2308240.1"/>
    <property type="molecule type" value="Genomic_DNA"/>
</dbReference>
<dbReference type="GO" id="GO:0055107">
    <property type="term" value="P:Golgi to secretory granule transport"/>
    <property type="evidence" value="ECO:0007669"/>
    <property type="project" value="TreeGrafter"/>
</dbReference>
<evidence type="ECO:0000256" key="3">
    <source>
        <dbReference type="ARBA" id="ARBA00041790"/>
    </source>
</evidence>
<dbReference type="AlphaFoldDB" id="A0AAD1WJQ8"/>
<evidence type="ECO:0000313" key="8">
    <source>
        <dbReference type="Proteomes" id="UP001295444"/>
    </source>
</evidence>